<evidence type="ECO:0000313" key="9">
    <source>
        <dbReference type="Proteomes" id="UP001206925"/>
    </source>
</evidence>
<comment type="caution">
    <text evidence="8">The sequence shown here is derived from an EMBL/GenBank/DDBJ whole genome shotgun (WGS) entry which is preliminary data.</text>
</comment>
<keyword evidence="9" id="KW-1185">Reference proteome</keyword>
<dbReference type="InterPro" id="IPR007656">
    <property type="entry name" value="GTD-bd"/>
</dbReference>
<organism evidence="8 9">
    <name type="scientific">Ambrosia artemisiifolia</name>
    <name type="common">Common ragweed</name>
    <dbReference type="NCBI Taxonomy" id="4212"/>
    <lineage>
        <taxon>Eukaryota</taxon>
        <taxon>Viridiplantae</taxon>
        <taxon>Streptophyta</taxon>
        <taxon>Embryophyta</taxon>
        <taxon>Tracheophyta</taxon>
        <taxon>Spermatophyta</taxon>
        <taxon>Magnoliopsida</taxon>
        <taxon>eudicotyledons</taxon>
        <taxon>Gunneridae</taxon>
        <taxon>Pentapetalae</taxon>
        <taxon>asterids</taxon>
        <taxon>campanulids</taxon>
        <taxon>Asterales</taxon>
        <taxon>Asteraceae</taxon>
        <taxon>Asteroideae</taxon>
        <taxon>Heliantheae alliance</taxon>
        <taxon>Heliantheae</taxon>
        <taxon>Ambrosia</taxon>
    </lineage>
</organism>
<keyword evidence="3" id="KW-1133">Transmembrane helix</keyword>
<comment type="subcellular location">
    <subcellularLocation>
        <location evidence="1">Membrane</location>
        <topology evidence="1">Single-pass membrane protein</topology>
    </subcellularLocation>
</comment>
<dbReference type="Pfam" id="PF04576">
    <property type="entry name" value="Zein-binding"/>
    <property type="match status" value="1"/>
</dbReference>
<dbReference type="AlphaFoldDB" id="A0AAD5CCY3"/>
<dbReference type="GO" id="GO:0080115">
    <property type="term" value="F:myosin XI tail binding"/>
    <property type="evidence" value="ECO:0007669"/>
    <property type="project" value="UniProtKB-ARBA"/>
</dbReference>
<keyword evidence="5" id="KW-0175">Coiled coil</keyword>
<gene>
    <name evidence="8" type="ORF">M8C21_030427</name>
</gene>
<evidence type="ECO:0000256" key="6">
    <source>
        <dbReference type="SAM" id="MobiDB-lite"/>
    </source>
</evidence>
<protein>
    <recommendedName>
        <fullName evidence="7">GTD-binding domain-containing protein</fullName>
    </recommendedName>
</protein>
<dbReference type="InterPro" id="IPR039306">
    <property type="entry name" value="MYOB"/>
</dbReference>
<evidence type="ECO:0000256" key="1">
    <source>
        <dbReference type="ARBA" id="ARBA00004167"/>
    </source>
</evidence>
<keyword evidence="4" id="KW-0472">Membrane</keyword>
<proteinExistence type="predicted"/>
<dbReference type="PROSITE" id="PS51775">
    <property type="entry name" value="GTD_BINDING"/>
    <property type="match status" value="1"/>
</dbReference>
<dbReference type="PANTHER" id="PTHR31448">
    <property type="entry name" value="MYOSIN-BINDING PROTEIN 2"/>
    <property type="match status" value="1"/>
</dbReference>
<sequence length="720" mass="82684">MSGVHDMCYDCSSGVGERSNFYVFLGEKIEKKIEFVEKDDVCEVGLKCSCCGVEFIRKGVEFDISNNNDNNNDNDNNNNSSCFVINSSWDLLKFEKDLNSVVDVIGSGEKYDLEDVNEVKFVVKETEETEETEDLIKFHEKEGQDLEFLLDYSGNQLVSIESIDEDHEFGDFQKAQDVLESKTEIVTEDLLQEKEERYSVLEDADEKRDELSKFVELDSMEFEETENSLVFHVNSCDFTVEKPAISETIQASSDSKDVQHIEGSDSDHEEAEVSIGTEIPVLDSCDEIKAQDNFNLYTLSHEEEPSSSSHDLDFNLESGFQEARDDEKLEELKNLNQEVDTLLVIERKDSMVDESFDGSEMDGVDPINTTEKLKSALRAERKALQELYTELEEERSASAVAASETMAMINRLQEEKAAMQMEALHYQRMMEEQSEYDQEALQLLNELMVKKEKELELYRKKVLDYETKERMRFLSTSTKSGTCSASCSHSEDGDGMWVDLSHEPKEESRNHNTPVDTIMNLDSSFMDFEDERLSILEQLKVLEEKLFALSDEEDRHFSNFRQIEDYFEENGKHLNNGQQVNGIANGFPKEPLETRYQDRRNIGSTGKRLLPLFDALENESDEGVITSNGHENGFHSDKVEDVAITRFELQKKRIDIEEEVDQLYVRLQALEADREFLKHCIGSLKKGDKGMELLQEILQHLRDLRNVDLREKSFTDGTLV</sequence>
<evidence type="ECO:0000256" key="3">
    <source>
        <dbReference type="ARBA" id="ARBA00022989"/>
    </source>
</evidence>
<evidence type="ECO:0000256" key="4">
    <source>
        <dbReference type="ARBA" id="ARBA00023136"/>
    </source>
</evidence>
<feature type="coiled-coil region" evidence="5">
    <location>
        <begin position="367"/>
        <end position="468"/>
    </location>
</feature>
<dbReference type="EMBL" id="JAMZMK010008631">
    <property type="protein sequence ID" value="KAI7739342.1"/>
    <property type="molecule type" value="Genomic_DNA"/>
</dbReference>
<feature type="domain" description="GTD-binding" evidence="7">
    <location>
        <begin position="368"/>
        <end position="466"/>
    </location>
</feature>
<reference evidence="8" key="1">
    <citation type="submission" date="2022-06" db="EMBL/GenBank/DDBJ databases">
        <title>Uncovering the hologenomic basis of an extraordinary plant invasion.</title>
        <authorList>
            <person name="Bieker V.C."/>
            <person name="Martin M.D."/>
            <person name="Gilbert T."/>
            <person name="Hodgins K."/>
            <person name="Battlay P."/>
            <person name="Petersen B."/>
            <person name="Wilson J."/>
        </authorList>
    </citation>
    <scope>NUCLEOTIDE SEQUENCE</scope>
    <source>
        <strain evidence="8">AA19_3_7</strain>
        <tissue evidence="8">Leaf</tissue>
    </source>
</reference>
<feature type="compositionally biased region" description="Basic and acidic residues" evidence="6">
    <location>
        <begin position="254"/>
        <end position="266"/>
    </location>
</feature>
<accession>A0AAD5CCY3</accession>
<name>A0AAD5CCY3_AMBAR</name>
<dbReference type="PANTHER" id="PTHR31448:SF52">
    <property type="entry name" value="MYOSIN-BINDING PROTEIN"/>
    <property type="match status" value="1"/>
</dbReference>
<keyword evidence="2" id="KW-0812">Transmembrane</keyword>
<evidence type="ECO:0000256" key="5">
    <source>
        <dbReference type="SAM" id="Coils"/>
    </source>
</evidence>
<feature type="region of interest" description="Disordered" evidence="6">
    <location>
        <begin position="251"/>
        <end position="271"/>
    </location>
</feature>
<evidence type="ECO:0000259" key="7">
    <source>
        <dbReference type="PROSITE" id="PS51775"/>
    </source>
</evidence>
<dbReference type="Proteomes" id="UP001206925">
    <property type="component" value="Unassembled WGS sequence"/>
</dbReference>
<evidence type="ECO:0000256" key="2">
    <source>
        <dbReference type="ARBA" id="ARBA00022692"/>
    </source>
</evidence>
<dbReference type="GO" id="GO:0016020">
    <property type="term" value="C:membrane"/>
    <property type="evidence" value="ECO:0007669"/>
    <property type="project" value="UniProtKB-SubCell"/>
</dbReference>
<evidence type="ECO:0000313" key="8">
    <source>
        <dbReference type="EMBL" id="KAI7739342.1"/>
    </source>
</evidence>